<dbReference type="RefSeq" id="WP_142104955.1">
    <property type="nucleotide sequence ID" value="NZ_VFPH01000002.1"/>
</dbReference>
<reference evidence="1 2" key="1">
    <citation type="submission" date="2019-06" db="EMBL/GenBank/DDBJ databases">
        <title>Sequencing the genomes of 1000 actinobacteria strains.</title>
        <authorList>
            <person name="Klenk H.-P."/>
        </authorList>
    </citation>
    <scope>NUCLEOTIDE SEQUENCE [LARGE SCALE GENOMIC DNA]</scope>
    <source>
        <strain evidence="1 2">DSM 45511</strain>
    </source>
</reference>
<dbReference type="EMBL" id="VFPH01000002">
    <property type="protein sequence ID" value="TQM38262.1"/>
    <property type="molecule type" value="Genomic_DNA"/>
</dbReference>
<dbReference type="AlphaFoldDB" id="A0A543FWQ2"/>
<gene>
    <name evidence="1" type="ORF">FB388_5493</name>
</gene>
<organism evidence="1 2">
    <name type="scientific">Pseudonocardia cypriaca</name>
    <dbReference type="NCBI Taxonomy" id="882449"/>
    <lineage>
        <taxon>Bacteria</taxon>
        <taxon>Bacillati</taxon>
        <taxon>Actinomycetota</taxon>
        <taxon>Actinomycetes</taxon>
        <taxon>Pseudonocardiales</taxon>
        <taxon>Pseudonocardiaceae</taxon>
        <taxon>Pseudonocardia</taxon>
    </lineage>
</organism>
<evidence type="ECO:0000313" key="2">
    <source>
        <dbReference type="Proteomes" id="UP000319818"/>
    </source>
</evidence>
<accession>A0A543FWQ2</accession>
<comment type="caution">
    <text evidence="1">The sequence shown here is derived from an EMBL/GenBank/DDBJ whole genome shotgun (WGS) entry which is preliminary data.</text>
</comment>
<dbReference type="Proteomes" id="UP000319818">
    <property type="component" value="Unassembled WGS sequence"/>
</dbReference>
<proteinExistence type="predicted"/>
<name>A0A543FWQ2_9PSEU</name>
<sequence>MTGYDPIDAGAIDADRIDIESLPSSPLPSPPLAIALQKAVALLESLSREQLQDIASGEGKLVYQPSPARQMRRREVVQRDTSVDIAAAAADINRLATPGEVADYLKSRVEFTVPVLKEIARALGPTVNSTGRTKEQLRRDIVEGTAGFRVRSAAMSGGAWAKP</sequence>
<protein>
    <submittedName>
        <fullName evidence="1">Uncharacterized protein</fullName>
    </submittedName>
</protein>
<keyword evidence="2" id="KW-1185">Reference proteome</keyword>
<evidence type="ECO:0000313" key="1">
    <source>
        <dbReference type="EMBL" id="TQM38262.1"/>
    </source>
</evidence>
<dbReference type="OrthoDB" id="3575742at2"/>